<dbReference type="RefSeq" id="WP_009528022.1">
    <property type="nucleotide sequence ID" value="NZ_JH815225.1"/>
</dbReference>
<accession>V9HUW5</accession>
<protein>
    <recommendedName>
        <fullName evidence="1">DUF4300 domain-containing protein</fullName>
    </recommendedName>
</protein>
<evidence type="ECO:0000313" key="2">
    <source>
        <dbReference type="EMBL" id="EHL17068.1"/>
    </source>
</evidence>
<dbReference type="EMBL" id="AFZF02000013">
    <property type="protein sequence ID" value="EHL17068.1"/>
    <property type="molecule type" value="Genomic_DNA"/>
</dbReference>
<dbReference type="HOGENOM" id="CLU_061772_0_0_9"/>
<name>V9HUW5_9FIRM</name>
<dbReference type="AlphaFoldDB" id="V9HUW5"/>
<dbReference type="OrthoDB" id="3267930at2"/>
<organism evidence="2 3">
    <name type="scientific">Peptoanaerobacter stomatis</name>
    <dbReference type="NCBI Taxonomy" id="796937"/>
    <lineage>
        <taxon>Bacteria</taxon>
        <taxon>Bacillati</taxon>
        <taxon>Bacillota</taxon>
        <taxon>Clostridia</taxon>
        <taxon>Peptostreptococcales</taxon>
        <taxon>Filifactoraceae</taxon>
        <taxon>Peptoanaerobacter</taxon>
    </lineage>
</organism>
<sequence length="293" mass="34172">MKKILSVLMVVLNIFLISCQENKPLNNTADVKEEKVESQNAKKITLSNMSDEDSIKEVKAILKTYLDEKNVDKFLKGVEDYNEVIEKNGLSARFEEKEQPEYDVEKIAKLWSAKKGEFIGTNCRLNSFILLKNNIEIKKGNIDDSLLFLDNSAIKTGNLFDEKETEEFRMLFSKIKTENTKDINVHAKKMEEHFSNIKFDENARMISVVLHDNLDGDGLFVGHVGVLVKNKDEYLFIEKLSFEEPFQAIKFKSKEECYNYLFLKYKHYHDETTAKPFIMDNEKFVKLDLYNKE</sequence>
<dbReference type="Proteomes" id="UP000017818">
    <property type="component" value="Unassembled WGS sequence"/>
</dbReference>
<feature type="domain" description="DUF4300" evidence="1">
    <location>
        <begin position="46"/>
        <end position="284"/>
    </location>
</feature>
<dbReference type="PATRIC" id="fig|796939.3.peg.1272"/>
<proteinExistence type="predicted"/>
<evidence type="ECO:0000259" key="1">
    <source>
        <dbReference type="Pfam" id="PF14133"/>
    </source>
</evidence>
<dbReference type="Pfam" id="PF14133">
    <property type="entry name" value="DUF4300"/>
    <property type="match status" value="1"/>
</dbReference>
<dbReference type="InterPro" id="IPR025389">
    <property type="entry name" value="DUF4300"/>
</dbReference>
<dbReference type="PROSITE" id="PS51257">
    <property type="entry name" value="PROKAR_LIPOPROTEIN"/>
    <property type="match status" value="1"/>
</dbReference>
<reference evidence="2 3" key="1">
    <citation type="submission" date="2012-05" db="EMBL/GenBank/DDBJ databases">
        <title>The Genome Sequence of Eubacteriaceae bacterium CM2.</title>
        <authorList>
            <consortium name="The Broad Institute Genome Sequencing Platform"/>
            <person name="Earl A."/>
            <person name="Ward D."/>
            <person name="Feldgarden M."/>
            <person name="Gevers D."/>
            <person name="Sizova M."/>
            <person name="Hazen A."/>
            <person name="Epstein S."/>
            <person name="Walker B."/>
            <person name="Young S.K."/>
            <person name="Zeng Q."/>
            <person name="Gargeya S."/>
            <person name="Fitzgerald M."/>
            <person name="Haas B."/>
            <person name="Abouelleil A."/>
            <person name="Alvarado L."/>
            <person name="Arachchi H.M."/>
            <person name="Berlin A."/>
            <person name="Chapman S.B."/>
            <person name="Goldberg J."/>
            <person name="Griggs A."/>
            <person name="Gujja S."/>
            <person name="Hansen M."/>
            <person name="Howarth C."/>
            <person name="Imamovic A."/>
            <person name="Larimer J."/>
            <person name="McCowen C."/>
            <person name="Montmayeur A."/>
            <person name="Murphy C."/>
            <person name="Neiman D."/>
            <person name="Pearson M."/>
            <person name="Priest M."/>
            <person name="Roberts A."/>
            <person name="Saif S."/>
            <person name="Shea T."/>
            <person name="Sisk P."/>
            <person name="Sykes S."/>
            <person name="Wortman J."/>
            <person name="Nusbaum C."/>
            <person name="Birren B."/>
        </authorList>
    </citation>
    <scope>NUCLEOTIDE SEQUENCE [LARGE SCALE GENOMIC DNA]</scope>
    <source>
        <strain evidence="2 3">CM2</strain>
    </source>
</reference>
<evidence type="ECO:0000313" key="3">
    <source>
        <dbReference type="Proteomes" id="UP000017818"/>
    </source>
</evidence>
<comment type="caution">
    <text evidence="2">The sequence shown here is derived from an EMBL/GenBank/DDBJ whole genome shotgun (WGS) entry which is preliminary data.</text>
</comment>
<gene>
    <name evidence="2" type="ORF">HMPREF9630_01751</name>
</gene>